<reference evidence="1 2" key="1">
    <citation type="submission" date="2017-04" db="EMBL/GenBank/DDBJ databases">
        <title>Genome Sequence of the Model Brown-Rot Fungus Postia placenta SB12.</title>
        <authorList>
            <consortium name="DOE Joint Genome Institute"/>
            <person name="Gaskell J."/>
            <person name="Kersten P."/>
            <person name="Larrondo L.F."/>
            <person name="Canessa P."/>
            <person name="Martinez D."/>
            <person name="Hibbett D."/>
            <person name="Schmoll M."/>
            <person name="Kubicek C.P."/>
            <person name="Martinez A.T."/>
            <person name="Yadav J."/>
            <person name="Master E."/>
            <person name="Magnuson J.K."/>
            <person name="James T."/>
            <person name="Yaver D."/>
            <person name="Berka R."/>
            <person name="Labutti K."/>
            <person name="Lipzen A."/>
            <person name="Aerts A."/>
            <person name="Barry K."/>
            <person name="Henrissat B."/>
            <person name="Blanchette R."/>
            <person name="Grigoriev I."/>
            <person name="Cullen D."/>
        </authorList>
    </citation>
    <scope>NUCLEOTIDE SEQUENCE [LARGE SCALE GENOMIC DNA]</scope>
    <source>
        <strain evidence="1 2">MAD-698-R-SB12</strain>
    </source>
</reference>
<sequence length="365" mass="40560">MTHSKYRNLPLRYSLLAHLPYTPAGGLLTNSSPPVYQPLSDFDYQSLNLALNQELIELDLFHHGLARFSVQEFEDANITAADRYLIEFMADQEVGHATLISNMLGPNNASKSCNYSYPFQTVHEFIQFNEFGSLPLLNYLVTRFGEAGTYGFLEHLDSRASAQLVLEAITTEARQEMIFRQFQGLFAMPFWFTTAITQSMQWTLMAPYIISCPAENARIEWQNFPALNITNTPNITELTNASFPAITQNHTAFTSPGQNISLSWESPGKSVGPNNSYTTNTTAGEPKFAAWISQLNTTYTPLTNVSGHTAYTTQPGGEIYGNNTFSTINGTIFVVITDSDPYVTPANLSFINQHVVAGPAYYFAG</sequence>
<dbReference type="OrthoDB" id="2098436at2759"/>
<protein>
    <recommendedName>
        <fullName evidence="3">Rds1 protein</fullName>
    </recommendedName>
</protein>
<accession>A0A1X6NC03</accession>
<evidence type="ECO:0000313" key="1">
    <source>
        <dbReference type="EMBL" id="OSX66157.1"/>
    </source>
</evidence>
<dbReference type="Pfam" id="PF13668">
    <property type="entry name" value="Ferritin_2"/>
    <property type="match status" value="1"/>
</dbReference>
<dbReference type="GeneID" id="36329273"/>
<dbReference type="InterPro" id="IPR039254">
    <property type="entry name" value="Rds1"/>
</dbReference>
<keyword evidence="2" id="KW-1185">Reference proteome</keyword>
<dbReference type="AlphaFoldDB" id="A0A1X6NC03"/>
<evidence type="ECO:0008006" key="3">
    <source>
        <dbReference type="Google" id="ProtNLM"/>
    </source>
</evidence>
<proteinExistence type="predicted"/>
<dbReference type="STRING" id="670580.A0A1X6NC03"/>
<dbReference type="EMBL" id="KZ110592">
    <property type="protein sequence ID" value="OSX66157.1"/>
    <property type="molecule type" value="Genomic_DNA"/>
</dbReference>
<dbReference type="RefSeq" id="XP_024342951.1">
    <property type="nucleotide sequence ID" value="XM_024484324.1"/>
</dbReference>
<dbReference type="Proteomes" id="UP000194127">
    <property type="component" value="Unassembled WGS sequence"/>
</dbReference>
<dbReference type="PANTHER" id="PTHR38705">
    <property type="entry name" value="PROTEIN RDS1"/>
    <property type="match status" value="1"/>
</dbReference>
<name>A0A1X6NC03_9APHY</name>
<dbReference type="PANTHER" id="PTHR38705:SF1">
    <property type="entry name" value="PROTEIN RDS1"/>
    <property type="match status" value="1"/>
</dbReference>
<evidence type="ECO:0000313" key="2">
    <source>
        <dbReference type="Proteomes" id="UP000194127"/>
    </source>
</evidence>
<organism evidence="1 2">
    <name type="scientific">Postia placenta MAD-698-R-SB12</name>
    <dbReference type="NCBI Taxonomy" id="670580"/>
    <lineage>
        <taxon>Eukaryota</taxon>
        <taxon>Fungi</taxon>
        <taxon>Dikarya</taxon>
        <taxon>Basidiomycota</taxon>
        <taxon>Agaricomycotina</taxon>
        <taxon>Agaricomycetes</taxon>
        <taxon>Polyporales</taxon>
        <taxon>Adustoporiaceae</taxon>
        <taxon>Rhodonia</taxon>
    </lineage>
</organism>
<gene>
    <name evidence="1" type="ORF">POSPLADRAFT_1133325</name>
</gene>